<accession>A0A4R2NYD9</accession>
<gene>
    <name evidence="2" type="ORF">EV207_11977</name>
</gene>
<dbReference type="PROSITE" id="PS50206">
    <property type="entry name" value="RHODANESE_3"/>
    <property type="match status" value="1"/>
</dbReference>
<dbReference type="OrthoDB" id="9800872at2"/>
<keyword evidence="2" id="KW-0808">Transferase</keyword>
<sequence length="102" mass="11718">MCEMIEIIRPEQLNDRLKGNEDICVVDVRENEEVIIGKIPNAKHIRLSEIPDRLDELDASKEHILVCRSGRRSEKAAEFLQEKGFTVKNMVGGMLKWQGEVE</sequence>
<dbReference type="RefSeq" id="WP_132746644.1">
    <property type="nucleotide sequence ID" value="NZ_SLXK01000019.1"/>
</dbReference>
<keyword evidence="3" id="KW-1185">Reference proteome</keyword>
<evidence type="ECO:0000313" key="2">
    <source>
        <dbReference type="EMBL" id="TCP26644.1"/>
    </source>
</evidence>
<dbReference type="InterPro" id="IPR036873">
    <property type="entry name" value="Rhodanese-like_dom_sf"/>
</dbReference>
<dbReference type="PANTHER" id="PTHR43031:SF17">
    <property type="entry name" value="SULFURTRANSFERASE YTWF-RELATED"/>
    <property type="match status" value="1"/>
</dbReference>
<dbReference type="Gene3D" id="3.40.250.10">
    <property type="entry name" value="Rhodanese-like domain"/>
    <property type="match status" value="1"/>
</dbReference>
<reference evidence="2 3" key="1">
    <citation type="submission" date="2019-03" db="EMBL/GenBank/DDBJ databases">
        <title>Genomic Encyclopedia of Type Strains, Phase IV (KMG-IV): sequencing the most valuable type-strain genomes for metagenomic binning, comparative biology and taxonomic classification.</title>
        <authorList>
            <person name="Goeker M."/>
        </authorList>
    </citation>
    <scope>NUCLEOTIDE SEQUENCE [LARGE SCALE GENOMIC DNA]</scope>
    <source>
        <strain evidence="2 3">DSM 19377</strain>
    </source>
</reference>
<evidence type="ECO:0000313" key="3">
    <source>
        <dbReference type="Proteomes" id="UP000295416"/>
    </source>
</evidence>
<dbReference type="EMBL" id="SLXK01000019">
    <property type="protein sequence ID" value="TCP26644.1"/>
    <property type="molecule type" value="Genomic_DNA"/>
</dbReference>
<dbReference type="Proteomes" id="UP000295416">
    <property type="component" value="Unassembled WGS sequence"/>
</dbReference>
<proteinExistence type="predicted"/>
<dbReference type="Pfam" id="PF00581">
    <property type="entry name" value="Rhodanese"/>
    <property type="match status" value="1"/>
</dbReference>
<dbReference type="SMART" id="SM00450">
    <property type="entry name" value="RHOD"/>
    <property type="match status" value="1"/>
</dbReference>
<feature type="domain" description="Rhodanese" evidence="1">
    <location>
        <begin position="19"/>
        <end position="102"/>
    </location>
</feature>
<name>A0A4R2NYD9_9BACL</name>
<evidence type="ECO:0000259" key="1">
    <source>
        <dbReference type="PROSITE" id="PS50206"/>
    </source>
</evidence>
<organism evidence="2 3">
    <name type="scientific">Scopulibacillus darangshiensis</name>
    <dbReference type="NCBI Taxonomy" id="442528"/>
    <lineage>
        <taxon>Bacteria</taxon>
        <taxon>Bacillati</taxon>
        <taxon>Bacillota</taxon>
        <taxon>Bacilli</taxon>
        <taxon>Bacillales</taxon>
        <taxon>Sporolactobacillaceae</taxon>
        <taxon>Scopulibacillus</taxon>
    </lineage>
</organism>
<dbReference type="SUPFAM" id="SSF52821">
    <property type="entry name" value="Rhodanese/Cell cycle control phosphatase"/>
    <property type="match status" value="1"/>
</dbReference>
<protein>
    <submittedName>
        <fullName evidence="2">Rhodanese-related sulfurtransferase</fullName>
    </submittedName>
</protein>
<dbReference type="InterPro" id="IPR050229">
    <property type="entry name" value="GlpE_sulfurtransferase"/>
</dbReference>
<dbReference type="AlphaFoldDB" id="A0A4R2NYD9"/>
<comment type="caution">
    <text evidence="2">The sequence shown here is derived from an EMBL/GenBank/DDBJ whole genome shotgun (WGS) entry which is preliminary data.</text>
</comment>
<dbReference type="InterPro" id="IPR001763">
    <property type="entry name" value="Rhodanese-like_dom"/>
</dbReference>
<dbReference type="GO" id="GO:0016740">
    <property type="term" value="F:transferase activity"/>
    <property type="evidence" value="ECO:0007669"/>
    <property type="project" value="UniProtKB-KW"/>
</dbReference>
<dbReference type="CDD" id="cd00158">
    <property type="entry name" value="RHOD"/>
    <property type="match status" value="1"/>
</dbReference>
<dbReference type="PANTHER" id="PTHR43031">
    <property type="entry name" value="FAD-DEPENDENT OXIDOREDUCTASE"/>
    <property type="match status" value="1"/>
</dbReference>